<gene>
    <name evidence="8" type="ORF">C1H46_025288</name>
</gene>
<organism evidence="8 9">
    <name type="scientific">Malus baccata</name>
    <name type="common">Siberian crab apple</name>
    <name type="synonym">Pyrus baccata</name>
    <dbReference type="NCBI Taxonomy" id="106549"/>
    <lineage>
        <taxon>Eukaryota</taxon>
        <taxon>Viridiplantae</taxon>
        <taxon>Streptophyta</taxon>
        <taxon>Embryophyta</taxon>
        <taxon>Tracheophyta</taxon>
        <taxon>Spermatophyta</taxon>
        <taxon>Magnoliopsida</taxon>
        <taxon>eudicotyledons</taxon>
        <taxon>Gunneridae</taxon>
        <taxon>Pentapetalae</taxon>
        <taxon>rosids</taxon>
        <taxon>fabids</taxon>
        <taxon>Rosales</taxon>
        <taxon>Rosaceae</taxon>
        <taxon>Amygdaloideae</taxon>
        <taxon>Maleae</taxon>
        <taxon>Malus</taxon>
    </lineage>
</organism>
<comment type="caution">
    <text evidence="8">The sequence shown here is derived from an EMBL/GenBank/DDBJ whole genome shotgun (WGS) entry which is preliminary data.</text>
</comment>
<evidence type="ECO:0000256" key="6">
    <source>
        <dbReference type="ARBA" id="ARBA00023034"/>
    </source>
</evidence>
<evidence type="ECO:0000313" key="9">
    <source>
        <dbReference type="Proteomes" id="UP000315295"/>
    </source>
</evidence>
<protein>
    <recommendedName>
        <fullName evidence="3">Conserved oligomeric Golgi complex subunit 1</fullName>
    </recommendedName>
</protein>
<keyword evidence="9" id="KW-1185">Reference proteome</keyword>
<dbReference type="GO" id="GO:0006891">
    <property type="term" value="P:intra-Golgi vesicle-mediated transport"/>
    <property type="evidence" value="ECO:0007669"/>
    <property type="project" value="InterPro"/>
</dbReference>
<dbReference type="GO" id="GO:0015031">
    <property type="term" value="P:protein transport"/>
    <property type="evidence" value="ECO:0007669"/>
    <property type="project" value="UniProtKB-KW"/>
</dbReference>
<evidence type="ECO:0000256" key="4">
    <source>
        <dbReference type="ARBA" id="ARBA00022448"/>
    </source>
</evidence>
<comment type="similarity">
    <text evidence="2">Belongs to the COG1 family.</text>
</comment>
<keyword evidence="4" id="KW-0813">Transport</keyword>
<comment type="subcellular location">
    <subcellularLocation>
        <location evidence="1">Golgi apparatus membrane</location>
        <topology evidence="1">Peripheral membrane protein</topology>
    </subcellularLocation>
</comment>
<evidence type="ECO:0000256" key="2">
    <source>
        <dbReference type="ARBA" id="ARBA00006653"/>
    </source>
</evidence>
<evidence type="ECO:0000256" key="3">
    <source>
        <dbReference type="ARBA" id="ARBA00020978"/>
    </source>
</evidence>
<keyword evidence="7" id="KW-0472">Membrane</keyword>
<keyword evidence="6" id="KW-0333">Golgi apparatus</keyword>
<evidence type="ECO:0000313" key="8">
    <source>
        <dbReference type="EMBL" id="TQD89166.1"/>
    </source>
</evidence>
<dbReference type="EMBL" id="VIEB01000489">
    <property type="protein sequence ID" value="TQD89166.1"/>
    <property type="molecule type" value="Genomic_DNA"/>
</dbReference>
<dbReference type="GO" id="GO:0000139">
    <property type="term" value="C:Golgi membrane"/>
    <property type="evidence" value="ECO:0007669"/>
    <property type="project" value="UniProtKB-SubCell"/>
</dbReference>
<name>A0A540LS08_MALBA</name>
<evidence type="ECO:0000256" key="5">
    <source>
        <dbReference type="ARBA" id="ARBA00022927"/>
    </source>
</evidence>
<dbReference type="GO" id="GO:0017119">
    <property type="term" value="C:Golgi transport complex"/>
    <property type="evidence" value="ECO:0007669"/>
    <property type="project" value="InterPro"/>
</dbReference>
<dbReference type="InterPro" id="IPR033370">
    <property type="entry name" value="COG1"/>
</dbReference>
<dbReference type="Proteomes" id="UP000315295">
    <property type="component" value="Unassembled WGS sequence"/>
</dbReference>
<dbReference type="STRING" id="106549.A0A540LS08"/>
<keyword evidence="5" id="KW-0653">Protein transport</keyword>
<evidence type="ECO:0000256" key="7">
    <source>
        <dbReference type="ARBA" id="ARBA00023136"/>
    </source>
</evidence>
<dbReference type="PANTHER" id="PTHR31658">
    <property type="entry name" value="CONSERVED OLIGOMERIC GOLGI COMPLEX SUBUNIT 1"/>
    <property type="match status" value="1"/>
</dbReference>
<sequence length="53" mass="6130">MNIKEVLEGSLEWLKNVFGSNIDLPWSRMSELVLGDDSDLWDSIFEPAFVVRM</sequence>
<evidence type="ECO:0000256" key="1">
    <source>
        <dbReference type="ARBA" id="ARBA00004395"/>
    </source>
</evidence>
<proteinExistence type="inferred from homology"/>
<reference evidence="8 9" key="1">
    <citation type="journal article" date="2019" name="G3 (Bethesda)">
        <title>Sequencing of a Wild Apple (Malus baccata) Genome Unravels the Differences Between Cultivated and Wild Apple Species Regarding Disease Resistance and Cold Tolerance.</title>
        <authorList>
            <person name="Chen X."/>
        </authorList>
    </citation>
    <scope>NUCLEOTIDE SEQUENCE [LARGE SCALE GENOMIC DNA]</scope>
    <source>
        <strain evidence="9">cv. Shandingzi</strain>
        <tissue evidence="8">Leaves</tissue>
    </source>
</reference>
<dbReference type="AlphaFoldDB" id="A0A540LS08"/>
<accession>A0A540LS08</accession>
<dbReference type="PANTHER" id="PTHR31658:SF0">
    <property type="entry name" value="CONSERVED OLIGOMERIC GOLGI COMPLEX SUBUNIT 1"/>
    <property type="match status" value="1"/>
</dbReference>